<dbReference type="SMART" id="SM00239">
    <property type="entry name" value="C2"/>
    <property type="match status" value="1"/>
</dbReference>
<feature type="compositionally biased region" description="Low complexity" evidence="1">
    <location>
        <begin position="84"/>
        <end position="97"/>
    </location>
</feature>
<evidence type="ECO:0000259" key="2">
    <source>
        <dbReference type="PROSITE" id="PS50004"/>
    </source>
</evidence>
<feature type="domain" description="C2" evidence="2">
    <location>
        <begin position="286"/>
        <end position="421"/>
    </location>
</feature>
<dbReference type="GO" id="GO:0000149">
    <property type="term" value="F:SNARE binding"/>
    <property type="evidence" value="ECO:0007669"/>
    <property type="project" value="TreeGrafter"/>
</dbReference>
<dbReference type="InterPro" id="IPR000008">
    <property type="entry name" value="C2_dom"/>
</dbReference>
<dbReference type="GO" id="GO:0070382">
    <property type="term" value="C:exocytic vesicle"/>
    <property type="evidence" value="ECO:0007669"/>
    <property type="project" value="TreeGrafter"/>
</dbReference>
<dbReference type="InterPro" id="IPR035892">
    <property type="entry name" value="C2_domain_sf"/>
</dbReference>
<dbReference type="GO" id="GO:0017156">
    <property type="term" value="P:calcium-ion regulated exocytosis"/>
    <property type="evidence" value="ECO:0007669"/>
    <property type="project" value="TreeGrafter"/>
</dbReference>
<dbReference type="Pfam" id="PF00168">
    <property type="entry name" value="C2"/>
    <property type="match status" value="1"/>
</dbReference>
<dbReference type="PANTHER" id="PTHR10024">
    <property type="entry name" value="SYNAPTOTAGMIN"/>
    <property type="match status" value="1"/>
</dbReference>
<feature type="compositionally biased region" description="Low complexity" evidence="1">
    <location>
        <begin position="44"/>
        <end position="57"/>
    </location>
</feature>
<dbReference type="GO" id="GO:0001786">
    <property type="term" value="F:phosphatidylserine binding"/>
    <property type="evidence" value="ECO:0007669"/>
    <property type="project" value="TreeGrafter"/>
</dbReference>
<reference evidence="3" key="1">
    <citation type="submission" date="2015-07" db="EMBL/GenBank/DDBJ databases">
        <title>MeaNS - Measles Nucleotide Surveillance Program.</title>
        <authorList>
            <person name="Tran T."/>
            <person name="Druce J."/>
        </authorList>
    </citation>
    <scope>NUCLEOTIDE SEQUENCE</scope>
    <source>
        <strain evidence="3">UCB-OBI-ISO-001</strain>
        <tissue evidence="3">Gonad</tissue>
    </source>
</reference>
<dbReference type="GO" id="GO:0005544">
    <property type="term" value="F:calcium-dependent phospholipid binding"/>
    <property type="evidence" value="ECO:0007669"/>
    <property type="project" value="TreeGrafter"/>
</dbReference>
<dbReference type="GO" id="GO:0005509">
    <property type="term" value="F:calcium ion binding"/>
    <property type="evidence" value="ECO:0007669"/>
    <property type="project" value="TreeGrafter"/>
</dbReference>
<dbReference type="SUPFAM" id="SSF49562">
    <property type="entry name" value="C2 domain (Calcium/lipid-binding domain, CaLB)"/>
    <property type="match status" value="1"/>
</dbReference>
<dbReference type="PANTHER" id="PTHR10024:SF374">
    <property type="entry name" value="C2 DOMAIN-CONTAINING PROTEIN"/>
    <property type="match status" value="1"/>
</dbReference>
<feature type="region of interest" description="Disordered" evidence="1">
    <location>
        <begin position="173"/>
        <end position="193"/>
    </location>
</feature>
<dbReference type="GO" id="GO:0030276">
    <property type="term" value="F:clathrin binding"/>
    <property type="evidence" value="ECO:0007669"/>
    <property type="project" value="TreeGrafter"/>
</dbReference>
<accession>A0A0L8FKI2</accession>
<dbReference type="CDD" id="cd00276">
    <property type="entry name" value="C2B_Synaptotagmin"/>
    <property type="match status" value="1"/>
</dbReference>
<dbReference type="AlphaFoldDB" id="A0A0L8FKI2"/>
<proteinExistence type="predicted"/>
<gene>
    <name evidence="3" type="ORF">OCBIM_22016226mg</name>
</gene>
<dbReference type="OrthoDB" id="270970at2759"/>
<dbReference type="STRING" id="37653.A0A0L8FKI2"/>
<evidence type="ECO:0000313" key="3">
    <source>
        <dbReference type="EMBL" id="KOF65190.1"/>
    </source>
</evidence>
<dbReference type="Gene3D" id="2.60.40.150">
    <property type="entry name" value="C2 domain"/>
    <property type="match status" value="1"/>
</dbReference>
<feature type="region of interest" description="Disordered" evidence="1">
    <location>
        <begin position="37"/>
        <end position="115"/>
    </location>
</feature>
<name>A0A0L8FKI2_OCTBM</name>
<feature type="compositionally biased region" description="Low complexity" evidence="1">
    <location>
        <begin position="64"/>
        <end position="74"/>
    </location>
</feature>
<evidence type="ECO:0000256" key="1">
    <source>
        <dbReference type="SAM" id="MobiDB-lite"/>
    </source>
</evidence>
<organism evidence="3">
    <name type="scientific">Octopus bimaculoides</name>
    <name type="common">California two-spotted octopus</name>
    <dbReference type="NCBI Taxonomy" id="37653"/>
    <lineage>
        <taxon>Eukaryota</taxon>
        <taxon>Metazoa</taxon>
        <taxon>Spiralia</taxon>
        <taxon>Lophotrochozoa</taxon>
        <taxon>Mollusca</taxon>
        <taxon>Cephalopoda</taxon>
        <taxon>Coleoidea</taxon>
        <taxon>Octopodiformes</taxon>
        <taxon>Octopoda</taxon>
        <taxon>Incirrata</taxon>
        <taxon>Octopodidae</taxon>
        <taxon>Octopus</taxon>
    </lineage>
</organism>
<dbReference type="PROSITE" id="PS50004">
    <property type="entry name" value="C2"/>
    <property type="match status" value="1"/>
</dbReference>
<sequence>MQLVTAPAICRSSKVQAPFVVPQIFVDYGSRRTSYTSEADRRISLSSNSSRRTSFASESDRRGSGSSFCSRRTSLASDTDRRGSASSYYSRRTSLASESDRRGSASSRSSKRDSDIRSDDIEQVFYDYSDSDINGVDEMYRSYRFEMLEEEKEEESINNTTGKRSMSLAEIGKDNKGSTSLDGTPCKKKPLKRRGTLSTLVVNSLSNFDHNLNPPPGQQQYMRKKQKTTRQNVIGLPDSPFLMHDLNLEEMVPRYAPPVKPTGQLKLQLNFVEDKTSLNIFIIELHQGDLRISGCYQPVAGKMVFNVIEAKHIPKVTLVGTVNPYIKVEMYVNGLREAKHKTKVRQNMTEPAWHHQCVFDINRENPKLLGHMFVFTVMHKDMMTGAHRIGKVELGWYSHGEQLRHWYEIMEHPHRPADYWHPVIKESKLNS</sequence>
<protein>
    <recommendedName>
        <fullName evidence="2">C2 domain-containing protein</fullName>
    </recommendedName>
</protein>
<dbReference type="GO" id="GO:0005886">
    <property type="term" value="C:plasma membrane"/>
    <property type="evidence" value="ECO:0007669"/>
    <property type="project" value="TreeGrafter"/>
</dbReference>
<dbReference type="EMBL" id="KQ429756">
    <property type="protein sequence ID" value="KOF65190.1"/>
    <property type="molecule type" value="Genomic_DNA"/>
</dbReference>